<organism evidence="1">
    <name type="scientific">marine sediment metagenome</name>
    <dbReference type="NCBI Taxonomy" id="412755"/>
    <lineage>
        <taxon>unclassified sequences</taxon>
        <taxon>metagenomes</taxon>
        <taxon>ecological metagenomes</taxon>
    </lineage>
</organism>
<comment type="caution">
    <text evidence="1">The sequence shown here is derived from an EMBL/GenBank/DDBJ whole genome shotgun (WGS) entry which is preliminary data.</text>
</comment>
<dbReference type="EMBL" id="BARS01001269">
    <property type="protein sequence ID" value="GAF69474.1"/>
    <property type="molecule type" value="Genomic_DNA"/>
</dbReference>
<proteinExistence type="predicted"/>
<dbReference type="AlphaFoldDB" id="X0RKZ3"/>
<gene>
    <name evidence="1" type="ORF">S01H1_02574</name>
</gene>
<accession>X0RKZ3</accession>
<reference evidence="1" key="1">
    <citation type="journal article" date="2014" name="Front. Microbiol.">
        <title>High frequency of phylogenetically diverse reductive dehalogenase-homologous genes in deep subseafloor sedimentary metagenomes.</title>
        <authorList>
            <person name="Kawai M."/>
            <person name="Futagami T."/>
            <person name="Toyoda A."/>
            <person name="Takaki Y."/>
            <person name="Nishi S."/>
            <person name="Hori S."/>
            <person name="Arai W."/>
            <person name="Tsubouchi T."/>
            <person name="Morono Y."/>
            <person name="Uchiyama I."/>
            <person name="Ito T."/>
            <person name="Fujiyama A."/>
            <person name="Inagaki F."/>
            <person name="Takami H."/>
        </authorList>
    </citation>
    <scope>NUCLEOTIDE SEQUENCE</scope>
    <source>
        <strain evidence="1">Expedition CK06-06</strain>
    </source>
</reference>
<protein>
    <submittedName>
        <fullName evidence="1">Uncharacterized protein</fullName>
    </submittedName>
</protein>
<name>X0RKZ3_9ZZZZ</name>
<feature type="non-terminal residue" evidence="1">
    <location>
        <position position="1"/>
    </location>
</feature>
<dbReference type="Gene3D" id="3.30.420.240">
    <property type="match status" value="1"/>
</dbReference>
<evidence type="ECO:0000313" key="1">
    <source>
        <dbReference type="EMBL" id="GAF69474.1"/>
    </source>
</evidence>
<sequence>SPKTVCKEFSGLMKAYGISKCTGDRFAVGYVKELFRDNAVLYEPSKLSASELYLECQVLFTIQKIELPDDKRMKEQFKNLERKVRSGSRDFVSHPTFGDFHDDIANSVSGACVMLAMNPNIKASDLEHMLPHRAGDFTHLPSHIRDFKRRTEEMKRRKLTQTEEDDCEKILQDHISDGGKKKLGMFVKRGKND</sequence>